<reference evidence="1 2" key="1">
    <citation type="journal article" date="2018" name="Sci. Rep.">
        <title>Genomic signatures of local adaptation to the degree of environmental predictability in rotifers.</title>
        <authorList>
            <person name="Franch-Gras L."/>
            <person name="Hahn C."/>
            <person name="Garcia-Roger E.M."/>
            <person name="Carmona M.J."/>
            <person name="Serra M."/>
            <person name="Gomez A."/>
        </authorList>
    </citation>
    <scope>NUCLEOTIDE SEQUENCE [LARGE SCALE GENOMIC DNA]</scope>
    <source>
        <strain evidence="1">HYR1</strain>
    </source>
</reference>
<dbReference type="AlphaFoldDB" id="A0A3M7SUM2"/>
<comment type="caution">
    <text evidence="1">The sequence shown here is derived from an EMBL/GenBank/DDBJ whole genome shotgun (WGS) entry which is preliminary data.</text>
</comment>
<accession>A0A3M7SUM2</accession>
<sequence length="95" mass="10733">MSELIDIYCDCGHQMRNELEAASIVQQSDHQTNSTQIKNDALLLLDEPQVDRTELFLAKVNAHITSQILANNQDESSFFLHKDITFAKNKPSSTI</sequence>
<dbReference type="OrthoDB" id="10594439at2759"/>
<evidence type="ECO:0000313" key="2">
    <source>
        <dbReference type="Proteomes" id="UP000276133"/>
    </source>
</evidence>
<dbReference type="EMBL" id="REGN01000749">
    <property type="protein sequence ID" value="RNA39456.1"/>
    <property type="molecule type" value="Genomic_DNA"/>
</dbReference>
<dbReference type="Proteomes" id="UP000276133">
    <property type="component" value="Unassembled WGS sequence"/>
</dbReference>
<name>A0A3M7SUM2_BRAPC</name>
<proteinExistence type="predicted"/>
<protein>
    <submittedName>
        <fullName evidence="1">Uncharacterized protein</fullName>
    </submittedName>
</protein>
<evidence type="ECO:0000313" key="1">
    <source>
        <dbReference type="EMBL" id="RNA39456.1"/>
    </source>
</evidence>
<gene>
    <name evidence="1" type="ORF">BpHYR1_039348</name>
</gene>
<keyword evidence="2" id="KW-1185">Reference proteome</keyword>
<organism evidence="1 2">
    <name type="scientific">Brachionus plicatilis</name>
    <name type="common">Marine rotifer</name>
    <name type="synonym">Brachionus muelleri</name>
    <dbReference type="NCBI Taxonomy" id="10195"/>
    <lineage>
        <taxon>Eukaryota</taxon>
        <taxon>Metazoa</taxon>
        <taxon>Spiralia</taxon>
        <taxon>Gnathifera</taxon>
        <taxon>Rotifera</taxon>
        <taxon>Eurotatoria</taxon>
        <taxon>Monogononta</taxon>
        <taxon>Pseudotrocha</taxon>
        <taxon>Ploima</taxon>
        <taxon>Brachionidae</taxon>
        <taxon>Brachionus</taxon>
    </lineage>
</organism>